<dbReference type="Gene3D" id="3.40.50.150">
    <property type="entry name" value="Vaccinia Virus protein VP39"/>
    <property type="match status" value="1"/>
</dbReference>
<evidence type="ECO:0000256" key="5">
    <source>
        <dbReference type="ARBA" id="ARBA00022691"/>
    </source>
</evidence>
<evidence type="ECO:0000259" key="8">
    <source>
        <dbReference type="Pfam" id="PF01728"/>
    </source>
</evidence>
<dbReference type="PANTHER" id="PTHR37524:SF2">
    <property type="entry name" value="RIBOSOMAL RNA METHYLTRANSFERASE FTSJ DOMAIN-CONTAINING PROTEIN"/>
    <property type="match status" value="1"/>
</dbReference>
<keyword evidence="4 10" id="KW-0808">Transferase</keyword>
<keyword evidence="1" id="KW-0963">Cytoplasm</keyword>
<dbReference type="InterPro" id="IPR002877">
    <property type="entry name" value="RNA_MeTrfase_FtsJ_dom"/>
</dbReference>
<evidence type="ECO:0000259" key="9">
    <source>
        <dbReference type="Pfam" id="PF18125"/>
    </source>
</evidence>
<dbReference type="Pfam" id="PF18125">
    <property type="entry name" value="RlmM_FDX"/>
    <property type="match status" value="1"/>
</dbReference>
<dbReference type="AlphaFoldDB" id="A0A1I1Q6C6"/>
<feature type="binding site" evidence="7">
    <location>
        <position position="238"/>
    </location>
    <ligand>
        <name>S-adenosyl-L-methionine</name>
        <dbReference type="ChEBI" id="CHEBI:59789"/>
    </ligand>
</feature>
<dbReference type="PIRSF" id="PIRSF028774">
    <property type="entry name" value="UCP028774"/>
    <property type="match status" value="1"/>
</dbReference>
<feature type="domain" description="Ribosomal RNA methyltransferase FtsJ" evidence="8">
    <location>
        <begin position="184"/>
        <end position="276"/>
    </location>
</feature>
<dbReference type="GO" id="GO:0006364">
    <property type="term" value="P:rRNA processing"/>
    <property type="evidence" value="ECO:0007669"/>
    <property type="project" value="UniProtKB-KW"/>
</dbReference>
<evidence type="ECO:0000256" key="6">
    <source>
        <dbReference type="PIRSR" id="PIRSR028774-1"/>
    </source>
</evidence>
<dbReference type="Pfam" id="PF01728">
    <property type="entry name" value="FtsJ"/>
    <property type="match status" value="1"/>
</dbReference>
<dbReference type="GO" id="GO:0008168">
    <property type="term" value="F:methyltransferase activity"/>
    <property type="evidence" value="ECO:0007669"/>
    <property type="project" value="UniProtKB-KW"/>
</dbReference>
<feature type="binding site" evidence="7">
    <location>
        <position position="274"/>
    </location>
    <ligand>
        <name>S-adenosyl-L-methionine</name>
        <dbReference type="ChEBI" id="CHEBI:59789"/>
    </ligand>
</feature>
<evidence type="ECO:0000256" key="7">
    <source>
        <dbReference type="PIRSR" id="PIRSR028774-2"/>
    </source>
</evidence>
<gene>
    <name evidence="10" type="ORF">SAMN05660831_01015</name>
</gene>
<evidence type="ECO:0000313" key="11">
    <source>
        <dbReference type="Proteomes" id="UP000198611"/>
    </source>
</evidence>
<evidence type="ECO:0000256" key="2">
    <source>
        <dbReference type="ARBA" id="ARBA00022552"/>
    </source>
</evidence>
<keyword evidence="2" id="KW-0698">rRNA processing</keyword>
<dbReference type="EMBL" id="FOMJ01000002">
    <property type="protein sequence ID" value="SFD17671.1"/>
    <property type="molecule type" value="Genomic_DNA"/>
</dbReference>
<accession>A0A1I1Q6C6</accession>
<keyword evidence="5 7" id="KW-0949">S-adenosyl-L-methionine</keyword>
<name>A0A1I1Q6C6_9GAMM</name>
<evidence type="ECO:0000256" key="3">
    <source>
        <dbReference type="ARBA" id="ARBA00022603"/>
    </source>
</evidence>
<dbReference type="InterPro" id="IPR029063">
    <property type="entry name" value="SAM-dependent_MTases_sf"/>
</dbReference>
<dbReference type="InterPro" id="IPR040739">
    <property type="entry name" value="RlmM_FDX"/>
</dbReference>
<reference evidence="10 11" key="1">
    <citation type="submission" date="2016-10" db="EMBL/GenBank/DDBJ databases">
        <authorList>
            <person name="de Groot N.N."/>
        </authorList>
    </citation>
    <scope>NUCLEOTIDE SEQUENCE [LARGE SCALE GENOMIC DNA]</scope>
    <source>
        <strain evidence="10 11">HL3</strain>
    </source>
</reference>
<feature type="binding site" evidence="7">
    <location>
        <position position="186"/>
    </location>
    <ligand>
        <name>S-adenosyl-L-methionine</name>
        <dbReference type="ChEBI" id="CHEBI:59789"/>
    </ligand>
</feature>
<dbReference type="SUPFAM" id="SSF53335">
    <property type="entry name" value="S-adenosyl-L-methionine-dependent methyltransferases"/>
    <property type="match status" value="1"/>
</dbReference>
<dbReference type="Proteomes" id="UP000198611">
    <property type="component" value="Unassembled WGS sequence"/>
</dbReference>
<feature type="active site" description="Proton acceptor" evidence="6">
    <location>
        <position position="303"/>
    </location>
</feature>
<keyword evidence="3 10" id="KW-0489">Methyltransferase</keyword>
<evidence type="ECO:0000256" key="4">
    <source>
        <dbReference type="ARBA" id="ARBA00022679"/>
    </source>
</evidence>
<dbReference type="STRING" id="1123397.SAMN05660831_01015"/>
<dbReference type="PANTHER" id="PTHR37524">
    <property type="entry name" value="RIBOSOMAL RNA LARGE SUBUNIT METHYLTRANSFERASE M"/>
    <property type="match status" value="1"/>
</dbReference>
<feature type="domain" description="RlmM ferredoxin-like" evidence="9">
    <location>
        <begin position="8"/>
        <end position="75"/>
    </location>
</feature>
<feature type="binding site" evidence="7">
    <location>
        <position position="258"/>
    </location>
    <ligand>
        <name>S-adenosyl-L-methionine</name>
        <dbReference type="ChEBI" id="CHEBI:59789"/>
    </ligand>
</feature>
<dbReference type="InterPro" id="IPR011224">
    <property type="entry name" value="rRNA_MeTrfase_M"/>
</dbReference>
<dbReference type="Gene3D" id="3.30.70.2810">
    <property type="match status" value="1"/>
</dbReference>
<evidence type="ECO:0000256" key="1">
    <source>
        <dbReference type="ARBA" id="ARBA00022490"/>
    </source>
</evidence>
<dbReference type="GO" id="GO:0032259">
    <property type="term" value="P:methylation"/>
    <property type="evidence" value="ECO:0007669"/>
    <property type="project" value="UniProtKB-KW"/>
</dbReference>
<proteinExistence type="predicted"/>
<keyword evidence="11" id="KW-1185">Reference proteome</keyword>
<sequence length="350" mass="38212">MGAMESDRLLLLCRPGFEGDTAAEIQAAAGEIGFPGYCRASADTGRVTLFPSVGAITEFTDHWRLADALFPRQAFLTAEPVPLPDRDRVSTILATLGDEPVRELVTETPDSEAGRAWTRLARALEGPLRRGLTDAGLWQPDSGAPRLHLLLDDDGAHIGLASAGLDDSRPGGIPRLKRPKSAPSRSFLKLEEAWQTFLDDEERARALQPGMRAVDLGAAPGGWSWLLQRRGLEVLAVDNGPLKGEVATADGVTHIRADGFTWRPPRPVDWLVCDMVERPQRVAALAADWFAAGRCRYAVFNLKLPMRRRYAAVEECLKVVRDHLGGAPARVAAHHLYHDRDEVTAFIGPA</sequence>
<evidence type="ECO:0000313" key="10">
    <source>
        <dbReference type="EMBL" id="SFD17671.1"/>
    </source>
</evidence>
<organism evidence="10 11">
    <name type="scientific">Thiohalospira halophila DSM 15071</name>
    <dbReference type="NCBI Taxonomy" id="1123397"/>
    <lineage>
        <taxon>Bacteria</taxon>
        <taxon>Pseudomonadati</taxon>
        <taxon>Pseudomonadota</taxon>
        <taxon>Gammaproteobacteria</taxon>
        <taxon>Thiohalospirales</taxon>
        <taxon>Thiohalospiraceae</taxon>
        <taxon>Thiohalospira</taxon>
    </lineage>
</organism>
<dbReference type="NCBIfam" id="NF008734">
    <property type="entry name" value="PRK11760.1"/>
    <property type="match status" value="1"/>
</dbReference>
<feature type="binding site" evidence="7">
    <location>
        <begin position="219"/>
        <end position="222"/>
    </location>
    <ligand>
        <name>S-adenosyl-L-methionine</name>
        <dbReference type="ChEBI" id="CHEBI:59789"/>
    </ligand>
</feature>
<dbReference type="Gene3D" id="3.30.2300.20">
    <property type="match status" value="1"/>
</dbReference>
<protein>
    <submittedName>
        <fullName evidence="10">23S rRNA (Cytidine2498-2'-O)-methyltransferase</fullName>
    </submittedName>
</protein>